<dbReference type="Proteomes" id="UP000703038">
    <property type="component" value="Unassembled WGS sequence"/>
</dbReference>
<evidence type="ECO:0000313" key="3">
    <source>
        <dbReference type="Proteomes" id="UP000703038"/>
    </source>
</evidence>
<accession>A0ABS2KQ46</accession>
<dbReference type="PIRSF" id="PIRSF021774">
    <property type="entry name" value="UCP021774"/>
    <property type="match status" value="1"/>
</dbReference>
<dbReference type="RefSeq" id="WP_204866051.1">
    <property type="nucleotide sequence ID" value="NZ_JAFBBK010000001.1"/>
</dbReference>
<dbReference type="PANTHER" id="PTHR38342:SF1">
    <property type="entry name" value="SLR5037 PROTEIN"/>
    <property type="match status" value="1"/>
</dbReference>
<evidence type="ECO:0000313" key="2">
    <source>
        <dbReference type="EMBL" id="MBM7413416.1"/>
    </source>
</evidence>
<gene>
    <name evidence="2" type="ORF">JOE42_000149</name>
</gene>
<organism evidence="2 3">
    <name type="scientific">Rhodococcoides corynebacterioides</name>
    <dbReference type="NCBI Taxonomy" id="53972"/>
    <lineage>
        <taxon>Bacteria</taxon>
        <taxon>Bacillati</taxon>
        <taxon>Actinomycetota</taxon>
        <taxon>Actinomycetes</taxon>
        <taxon>Mycobacteriales</taxon>
        <taxon>Nocardiaceae</taxon>
        <taxon>Rhodococcoides</taxon>
    </lineage>
</organism>
<dbReference type="SUPFAM" id="SSF103247">
    <property type="entry name" value="TT1751-like"/>
    <property type="match status" value="1"/>
</dbReference>
<reference evidence="2 3" key="1">
    <citation type="submission" date="2021-01" db="EMBL/GenBank/DDBJ databases">
        <title>Genomics of switchgrass bacterial isolates.</title>
        <authorList>
            <person name="Shade A."/>
        </authorList>
    </citation>
    <scope>NUCLEOTIDE SEQUENCE [LARGE SCALE GENOMIC DNA]</scope>
    <source>
        <strain evidence="2 3">PvP111</strain>
    </source>
</reference>
<protein>
    <submittedName>
        <fullName evidence="2">Uncharacterized protein (DUF302 family)</fullName>
    </submittedName>
</protein>
<dbReference type="CDD" id="cd14797">
    <property type="entry name" value="DUF302"/>
    <property type="match status" value="1"/>
</dbReference>
<dbReference type="InterPro" id="IPR005180">
    <property type="entry name" value="DUF302"/>
</dbReference>
<evidence type="ECO:0000259" key="1">
    <source>
        <dbReference type="Pfam" id="PF03625"/>
    </source>
</evidence>
<dbReference type="InterPro" id="IPR035923">
    <property type="entry name" value="TT1751-like_sf"/>
</dbReference>
<keyword evidence="3" id="KW-1185">Reference proteome</keyword>
<proteinExistence type="predicted"/>
<dbReference type="InterPro" id="IPR016796">
    <property type="entry name" value="UCP021774"/>
</dbReference>
<feature type="domain" description="DUF302" evidence="1">
    <location>
        <begin position="36"/>
        <end position="97"/>
    </location>
</feature>
<name>A0ABS2KQ46_9NOCA</name>
<dbReference type="Gene3D" id="3.30.310.70">
    <property type="entry name" value="TT1751-like domain"/>
    <property type="match status" value="1"/>
</dbReference>
<dbReference type="EMBL" id="JAFBBK010000001">
    <property type="protein sequence ID" value="MBM7413416.1"/>
    <property type="molecule type" value="Genomic_DNA"/>
</dbReference>
<dbReference type="Pfam" id="PF03625">
    <property type="entry name" value="DUF302"/>
    <property type="match status" value="1"/>
</dbReference>
<dbReference type="PANTHER" id="PTHR38342">
    <property type="entry name" value="SLR5037 PROTEIN"/>
    <property type="match status" value="1"/>
</dbReference>
<sequence>MNIALTTTLTGTDFDTAVQRTRDALAEQGFGVLTEIDMQATLKAKLGEEMERYLILGACNPPLAHRAVGVMRQIGLLLPCNVVVREDPDNADVIIVDAMNPDIMVEATGEPALGDVARDAATKLRAAITALGGDGDTRNR</sequence>
<comment type="caution">
    <text evidence="2">The sequence shown here is derived from an EMBL/GenBank/DDBJ whole genome shotgun (WGS) entry which is preliminary data.</text>
</comment>